<evidence type="ECO:0000313" key="1">
    <source>
        <dbReference type="EMBL" id="SIT12381.1"/>
    </source>
</evidence>
<dbReference type="Pfam" id="PF00400">
    <property type="entry name" value="WD40"/>
    <property type="match status" value="1"/>
</dbReference>
<dbReference type="EMBL" id="FTOA01000007">
    <property type="protein sequence ID" value="SIT12381.1"/>
    <property type="molecule type" value="Genomic_DNA"/>
</dbReference>
<dbReference type="PANTHER" id="PTHR19879:SF9">
    <property type="entry name" value="TRANSCRIPTION INITIATION FACTOR TFIID SUBUNIT 5"/>
    <property type="match status" value="1"/>
</dbReference>
<protein>
    <submittedName>
        <fullName evidence="1">WD40-like Beta Propeller Repeat</fullName>
    </submittedName>
</protein>
<dbReference type="STRING" id="80876.SAMN05421779_107136"/>
<dbReference type="InterPro" id="IPR011047">
    <property type="entry name" value="Quinoprotein_ADH-like_sf"/>
</dbReference>
<reference evidence="1 2" key="1">
    <citation type="submission" date="2017-01" db="EMBL/GenBank/DDBJ databases">
        <authorList>
            <person name="Mah S.A."/>
            <person name="Swanson W.J."/>
            <person name="Moy G.W."/>
            <person name="Vacquier V.D."/>
        </authorList>
    </citation>
    <scope>NUCLEOTIDE SEQUENCE [LARGE SCALE GENOMIC DNA]</scope>
    <source>
        <strain evidence="1 2">DSM 11589</strain>
    </source>
</reference>
<evidence type="ECO:0000313" key="2">
    <source>
        <dbReference type="Proteomes" id="UP000185678"/>
    </source>
</evidence>
<dbReference type="Pfam" id="PF07676">
    <property type="entry name" value="PD40"/>
    <property type="match status" value="1"/>
</dbReference>
<proteinExistence type="predicted"/>
<dbReference type="SMART" id="SM00320">
    <property type="entry name" value="WD40"/>
    <property type="match status" value="4"/>
</dbReference>
<dbReference type="PROSITE" id="PS51257">
    <property type="entry name" value="PROKAR_LIPOPROTEIN"/>
    <property type="match status" value="1"/>
</dbReference>
<gene>
    <name evidence="1" type="ORF">SAMN05421779_107136</name>
</gene>
<keyword evidence="2" id="KW-1185">Reference proteome</keyword>
<name>A0A1N7PP65_9PROT</name>
<dbReference type="PANTHER" id="PTHR19879">
    <property type="entry name" value="TRANSCRIPTION INITIATION FACTOR TFIID"/>
    <property type="match status" value="1"/>
</dbReference>
<accession>A0A1N7PP65</accession>
<sequence length="398" mass="43984">MFEKLPKPSHIRCVLFVLLLTSFLCGCMMPNDGPTGTQEGYPPLGTEVQRFYAPDDIGNLVWSPDQRYLAGSNEHDTIVYLWNAESGREIWRRQKVRGSGYRGNGLAFTSDGRAIITSFVGVGRERPEATLSVLSVRDGSVLRDVYAPLPERGMNYSHNFSIDKDQVAVSLGGSRVGIFDEKDWSLIRMIGPVLNKFGDPVGIDHVALDVNRDIVVLGWGGLGFATVQTWKLSENRKVAEFKPYSVSGITAMTINRDSGRLVTGGDMVITWPKEELAKYGPIDFSTSIRDDHWRLVRGWNPLTGEREIVYAGPESMQRTLNLSPDGRWLAAANGGSIRTNHGYATIWNLESGEIRGVRIHGDNGISGVSFSPDGRKLAYAVASHIYIVDVSSIVSDFR</sequence>
<dbReference type="InterPro" id="IPR011659">
    <property type="entry name" value="WD40"/>
</dbReference>
<dbReference type="AlphaFoldDB" id="A0A1N7PP65"/>
<dbReference type="SUPFAM" id="SSF50998">
    <property type="entry name" value="Quinoprotein alcohol dehydrogenase-like"/>
    <property type="match status" value="1"/>
</dbReference>
<dbReference type="Gene3D" id="2.130.10.10">
    <property type="entry name" value="YVTN repeat-like/Quinoprotein amine dehydrogenase"/>
    <property type="match status" value="2"/>
</dbReference>
<organism evidence="1 2">
    <name type="scientific">Insolitispirillum peregrinum</name>
    <dbReference type="NCBI Taxonomy" id="80876"/>
    <lineage>
        <taxon>Bacteria</taxon>
        <taxon>Pseudomonadati</taxon>
        <taxon>Pseudomonadota</taxon>
        <taxon>Alphaproteobacteria</taxon>
        <taxon>Rhodospirillales</taxon>
        <taxon>Novispirillaceae</taxon>
        <taxon>Insolitispirillum</taxon>
    </lineage>
</organism>
<dbReference type="Proteomes" id="UP000185678">
    <property type="component" value="Unassembled WGS sequence"/>
</dbReference>
<dbReference type="InterPro" id="IPR015943">
    <property type="entry name" value="WD40/YVTN_repeat-like_dom_sf"/>
</dbReference>
<dbReference type="InterPro" id="IPR001680">
    <property type="entry name" value="WD40_rpt"/>
</dbReference>